<evidence type="ECO:0008006" key="5">
    <source>
        <dbReference type="Google" id="ProtNLM"/>
    </source>
</evidence>
<dbReference type="RefSeq" id="XP_013090888.2">
    <property type="nucleotide sequence ID" value="XM_013235434.2"/>
</dbReference>
<dbReference type="EnsemblMetazoa" id="BGLB010800-RD">
    <property type="protein sequence ID" value="BGLB010800-PD"/>
    <property type="gene ID" value="BGLB010800"/>
</dbReference>
<organism evidence="3 4">
    <name type="scientific">Biomphalaria glabrata</name>
    <name type="common">Bloodfluke planorb</name>
    <name type="synonym">Freshwater snail</name>
    <dbReference type="NCBI Taxonomy" id="6526"/>
    <lineage>
        <taxon>Eukaryota</taxon>
        <taxon>Metazoa</taxon>
        <taxon>Spiralia</taxon>
        <taxon>Lophotrochozoa</taxon>
        <taxon>Mollusca</taxon>
        <taxon>Gastropoda</taxon>
        <taxon>Heterobranchia</taxon>
        <taxon>Euthyneura</taxon>
        <taxon>Panpulmonata</taxon>
        <taxon>Hygrophila</taxon>
        <taxon>Lymnaeoidea</taxon>
        <taxon>Planorbidae</taxon>
        <taxon>Biomphalaria</taxon>
    </lineage>
</organism>
<dbReference type="RefSeq" id="XP_013090886.2">
    <property type="nucleotide sequence ID" value="XM_013235432.2"/>
</dbReference>
<proteinExistence type="predicted"/>
<feature type="compositionally biased region" description="Polar residues" evidence="2">
    <location>
        <begin position="277"/>
        <end position="290"/>
    </location>
</feature>
<evidence type="ECO:0000256" key="1">
    <source>
        <dbReference type="SAM" id="Coils"/>
    </source>
</evidence>
<dbReference type="GO" id="GO:0031122">
    <property type="term" value="P:cytoplasmic microtubule organization"/>
    <property type="evidence" value="ECO:0007669"/>
    <property type="project" value="TreeGrafter"/>
</dbReference>
<feature type="coiled-coil region" evidence="1">
    <location>
        <begin position="536"/>
        <end position="577"/>
    </location>
</feature>
<dbReference type="RefSeq" id="XP_013090887.2">
    <property type="nucleotide sequence ID" value="XM_013235433.2"/>
</dbReference>
<feature type="region of interest" description="Disordered" evidence="2">
    <location>
        <begin position="589"/>
        <end position="612"/>
    </location>
</feature>
<evidence type="ECO:0000313" key="4">
    <source>
        <dbReference type="Proteomes" id="UP000076420"/>
    </source>
</evidence>
<feature type="compositionally biased region" description="Basic and acidic residues" evidence="2">
    <location>
        <begin position="28"/>
        <end position="43"/>
    </location>
</feature>
<dbReference type="VEuPathDB" id="VectorBase:BGLAX_032455"/>
<keyword evidence="1" id="KW-0175">Coiled coil</keyword>
<reference evidence="3" key="1">
    <citation type="submission" date="2020-05" db="UniProtKB">
        <authorList>
            <consortium name="EnsemblMetazoa"/>
        </authorList>
    </citation>
    <scope>IDENTIFICATION</scope>
    <source>
        <strain evidence="3">BB02</strain>
    </source>
</reference>
<evidence type="ECO:0000256" key="2">
    <source>
        <dbReference type="SAM" id="MobiDB-lite"/>
    </source>
</evidence>
<feature type="compositionally biased region" description="Low complexity" evidence="2">
    <location>
        <begin position="392"/>
        <end position="412"/>
    </location>
</feature>
<protein>
    <recommendedName>
        <fullName evidence="5">Coiled-coil domain-containing protein 13</fullName>
    </recommendedName>
</protein>
<dbReference type="OrthoDB" id="10258312at2759"/>
<dbReference type="PANTHER" id="PTHR31935">
    <property type="entry name" value="COILED-COIL DOMAIN-CONTAINING PROTEIN 13"/>
    <property type="match status" value="1"/>
</dbReference>
<dbReference type="EnsemblMetazoa" id="BGLB010800-RB">
    <property type="protein sequence ID" value="BGLB010800-PB"/>
    <property type="gene ID" value="BGLB010800"/>
</dbReference>
<dbReference type="STRING" id="6526.A0A2C9JZY4"/>
<dbReference type="KEGG" id="bgt:106074625"/>
<name>A0A2C9JZY4_BIOGL</name>
<feature type="coiled-coil region" evidence="1">
    <location>
        <begin position="202"/>
        <end position="236"/>
    </location>
</feature>
<feature type="region of interest" description="Disordered" evidence="2">
    <location>
        <begin position="24"/>
        <end position="43"/>
    </location>
</feature>
<evidence type="ECO:0000313" key="3">
    <source>
        <dbReference type="EnsemblMetazoa" id="BGLB010800-PB"/>
    </source>
</evidence>
<gene>
    <name evidence="3" type="primary">106074625</name>
</gene>
<dbReference type="GO" id="GO:1905515">
    <property type="term" value="P:non-motile cilium assembly"/>
    <property type="evidence" value="ECO:0007669"/>
    <property type="project" value="TreeGrafter"/>
</dbReference>
<feature type="coiled-coil region" evidence="1">
    <location>
        <begin position="126"/>
        <end position="174"/>
    </location>
</feature>
<dbReference type="AlphaFoldDB" id="A0A2C9JZY4"/>
<dbReference type="EnsemblMetazoa" id="BGLB010800-RC">
    <property type="protein sequence ID" value="BGLB010800-PC"/>
    <property type="gene ID" value="BGLB010800"/>
</dbReference>
<feature type="region of interest" description="Disordered" evidence="2">
    <location>
        <begin position="382"/>
        <end position="414"/>
    </location>
</feature>
<sequence>MDSDDLKLQFQLLQEQQQLKLLERRKRKEEANKNLKSQSKENISKSFGVNDDLGLKLSSPEQKNTNGSYISEELVNHLNDQIRQIKDENGRLYKLLNEKDFEIRQIKKKSEDFQNTILATGGAVTNETAASKIIELSKKIRELTAEKETEKTRYRQLQKKYQELQIEHQNNNVNFETASVISSAKGTQSQHSDNKDEDVVDVKALQDRLKQTESRLTDFRNQCQSLRQELKIAQKVLSQEIGENVNFQSLLNETSSWRGRAQQIIALQQKVDELKSQLDTTSASSPNNEKLSARKREDKYKEELKRIEKERKEAQENLASKQKVIEAENESLKERLDAAKARTKVLSNEIKTLKPQIQTLLKKSRNDDEFIDALMKQQAQMKQLLDEHSKHQNQQQQQQQQQLQHMSMKSQQDSNIVEQLKAIAAQKESQVKMLEMELQHLRMAHAQQHSIANGDHQLSENISTAIIESRPSTGIRLKDATQTVLTSARTGSRDSTRTVSALGGQINAQISLEELAALRYQCQEYEIMSRAVEVEKDKMTELVKVLQERLSEETQKLTDAQNELQAQKRLTVDLEKKIGKLILEAGKKKGNTKGANSARDLSTGDDSRDESDLFTDKSELLTRFEIQRDENETLKAALKRTIKAKEEDLKIYSTTLEETKKVFLQALRQMKQTCS</sequence>
<feature type="region of interest" description="Disordered" evidence="2">
    <location>
        <begin position="277"/>
        <end position="299"/>
    </location>
</feature>
<dbReference type="PANTHER" id="PTHR31935:SF1">
    <property type="entry name" value="COILED-COIL DOMAIN-CONTAINING PROTEIN 13"/>
    <property type="match status" value="1"/>
</dbReference>
<dbReference type="Proteomes" id="UP000076420">
    <property type="component" value="Unassembled WGS sequence"/>
</dbReference>
<accession>A0A2C9JZY4</accession>
<dbReference type="InterPro" id="IPR038929">
    <property type="entry name" value="CCDC13"/>
</dbReference>
<dbReference type="GO" id="GO:0034451">
    <property type="term" value="C:centriolar satellite"/>
    <property type="evidence" value="ECO:0007669"/>
    <property type="project" value="TreeGrafter"/>
</dbReference>
<dbReference type="VEuPathDB" id="VectorBase:BGLB010800"/>